<feature type="compositionally biased region" description="Basic and acidic residues" evidence="1">
    <location>
        <begin position="14"/>
        <end position="101"/>
    </location>
</feature>
<evidence type="ECO:0000256" key="1">
    <source>
        <dbReference type="SAM" id="MobiDB-lite"/>
    </source>
</evidence>
<feature type="non-terminal residue" evidence="2">
    <location>
        <position position="152"/>
    </location>
</feature>
<name>A0ABQ7X1H7_BRANA</name>
<dbReference type="PANTHER" id="PTHR47372">
    <property type="entry name" value="DAUER UP-REGULATED-RELATED"/>
    <property type="match status" value="1"/>
</dbReference>
<reference evidence="2 3" key="1">
    <citation type="submission" date="2021-05" db="EMBL/GenBank/DDBJ databases">
        <title>Genome Assembly of Synthetic Allotetraploid Brassica napus Reveals Homoeologous Exchanges between Subgenomes.</title>
        <authorList>
            <person name="Davis J.T."/>
        </authorList>
    </citation>
    <scope>NUCLEOTIDE SEQUENCE [LARGE SCALE GENOMIC DNA]</scope>
    <source>
        <strain evidence="3">cv. Da-Ae</strain>
        <tissue evidence="2">Seedling</tissue>
    </source>
</reference>
<accession>A0ABQ7X1H7</accession>
<dbReference type="PANTHER" id="PTHR47372:SF24">
    <property type="entry name" value="LATE EMBRYOGENESIS ABUNDANT PROTEIN (LEA) FAMILY PROTEIN"/>
    <property type="match status" value="1"/>
</dbReference>
<feature type="region of interest" description="Disordered" evidence="1">
    <location>
        <begin position="14"/>
        <end position="152"/>
    </location>
</feature>
<proteinExistence type="predicted"/>
<evidence type="ECO:0000313" key="3">
    <source>
        <dbReference type="Proteomes" id="UP000824890"/>
    </source>
</evidence>
<gene>
    <name evidence="2" type="ORF">HID58_096073</name>
</gene>
<dbReference type="Gene3D" id="1.10.287.700">
    <property type="entry name" value="Helix hairpin bin"/>
    <property type="match status" value="1"/>
</dbReference>
<dbReference type="EMBL" id="JAGKQM010002334">
    <property type="protein sequence ID" value="KAH0849805.1"/>
    <property type="molecule type" value="Genomic_DNA"/>
</dbReference>
<keyword evidence="3" id="KW-1185">Reference proteome</keyword>
<feature type="compositionally biased region" description="Basic and acidic residues" evidence="1">
    <location>
        <begin position="121"/>
        <end position="144"/>
    </location>
</feature>
<organism evidence="2 3">
    <name type="scientific">Brassica napus</name>
    <name type="common">Rape</name>
    <dbReference type="NCBI Taxonomy" id="3708"/>
    <lineage>
        <taxon>Eukaryota</taxon>
        <taxon>Viridiplantae</taxon>
        <taxon>Streptophyta</taxon>
        <taxon>Embryophyta</taxon>
        <taxon>Tracheophyta</taxon>
        <taxon>Spermatophyta</taxon>
        <taxon>Magnoliopsida</taxon>
        <taxon>eudicotyledons</taxon>
        <taxon>Gunneridae</taxon>
        <taxon>Pentapetalae</taxon>
        <taxon>rosids</taxon>
        <taxon>malvids</taxon>
        <taxon>Brassicales</taxon>
        <taxon>Brassicaceae</taxon>
        <taxon>Brassiceae</taxon>
        <taxon>Brassica</taxon>
    </lineage>
</organism>
<comment type="caution">
    <text evidence="2">The sequence shown here is derived from an EMBL/GenBank/DDBJ whole genome shotgun (WGS) entry which is preliminary data.</text>
</comment>
<sequence length="152" mass="17538">MERRIWAEDLEACKEQAQDKARKNERKTKDKAYDVKEKTRGYAEETKDKVNEGASRAADKAYETKEKAKDKAYDVKEKTKDKAEETKDRAKDMQRIQREIRGLAQGTAQKVTEAVVGSGEEADRERHDVDKGVEDLSKKAKENWKDDDDDLK</sequence>
<protein>
    <submittedName>
        <fullName evidence="2">Uncharacterized protein</fullName>
    </submittedName>
</protein>
<evidence type="ECO:0000313" key="2">
    <source>
        <dbReference type="EMBL" id="KAH0849805.1"/>
    </source>
</evidence>
<dbReference type="Proteomes" id="UP000824890">
    <property type="component" value="Unassembled WGS sequence"/>
</dbReference>